<feature type="compositionally biased region" description="Basic and acidic residues" evidence="8">
    <location>
        <begin position="1353"/>
        <end position="1363"/>
    </location>
</feature>
<keyword evidence="3" id="KW-0963">Cytoplasm</keyword>
<proteinExistence type="inferred from homology"/>
<protein>
    <submittedName>
        <fullName evidence="11">Transforming acidic coiled-coil-containing protein 2 isoform X9</fullName>
    </submittedName>
</protein>
<evidence type="ECO:0000256" key="2">
    <source>
        <dbReference type="ARBA" id="ARBA00009423"/>
    </source>
</evidence>
<feature type="compositionally biased region" description="Basic and acidic residues" evidence="8">
    <location>
        <begin position="2242"/>
        <end position="2252"/>
    </location>
</feature>
<feature type="region of interest" description="Disordered" evidence="8">
    <location>
        <begin position="630"/>
        <end position="667"/>
    </location>
</feature>
<keyword evidence="6" id="KW-0206">Cytoskeleton</keyword>
<feature type="compositionally biased region" description="Low complexity" evidence="8">
    <location>
        <begin position="236"/>
        <end position="249"/>
    </location>
</feature>
<comment type="subcellular location">
    <subcellularLocation>
        <location evidence="1">Cytoplasm</location>
        <location evidence="1">Cytoskeleton</location>
    </subcellularLocation>
</comment>
<evidence type="ECO:0000313" key="11">
    <source>
        <dbReference type="RefSeq" id="XP_019795716.1"/>
    </source>
</evidence>
<feature type="compositionally biased region" description="Basic and acidic residues" evidence="8">
    <location>
        <begin position="420"/>
        <end position="449"/>
    </location>
</feature>
<keyword evidence="4" id="KW-0597">Phosphoprotein</keyword>
<dbReference type="GO" id="GO:0005737">
    <property type="term" value="C:cytoplasm"/>
    <property type="evidence" value="ECO:0007669"/>
    <property type="project" value="TreeGrafter"/>
</dbReference>
<dbReference type="PANTHER" id="PTHR13924:SF11">
    <property type="entry name" value="TRANSFORMING ACIDIC COILED-COIL-CONTAINING PROTEIN 2"/>
    <property type="match status" value="1"/>
</dbReference>
<feature type="compositionally biased region" description="Basic and acidic residues" evidence="8">
    <location>
        <begin position="708"/>
        <end position="718"/>
    </location>
</feature>
<feature type="compositionally biased region" description="Polar residues" evidence="8">
    <location>
        <begin position="572"/>
        <end position="588"/>
    </location>
</feature>
<evidence type="ECO:0000256" key="8">
    <source>
        <dbReference type="SAM" id="MobiDB-lite"/>
    </source>
</evidence>
<feature type="compositionally biased region" description="Pro residues" evidence="8">
    <location>
        <begin position="1487"/>
        <end position="1497"/>
    </location>
</feature>
<feature type="compositionally biased region" description="Gly residues" evidence="8">
    <location>
        <begin position="452"/>
        <end position="463"/>
    </location>
</feature>
<evidence type="ECO:0000259" key="9">
    <source>
        <dbReference type="Pfam" id="PF05010"/>
    </source>
</evidence>
<comment type="similarity">
    <text evidence="2">Belongs to the TACC family.</text>
</comment>
<dbReference type="OrthoDB" id="10255048at2759"/>
<dbReference type="GO" id="GO:0005856">
    <property type="term" value="C:cytoskeleton"/>
    <property type="evidence" value="ECO:0007669"/>
    <property type="project" value="UniProtKB-SubCell"/>
</dbReference>
<evidence type="ECO:0000256" key="7">
    <source>
        <dbReference type="SAM" id="Coils"/>
    </source>
</evidence>
<feature type="region of interest" description="Disordered" evidence="8">
    <location>
        <begin position="1414"/>
        <end position="1708"/>
    </location>
</feature>
<feature type="compositionally biased region" description="Low complexity" evidence="8">
    <location>
        <begin position="2162"/>
        <end position="2181"/>
    </location>
</feature>
<feature type="compositionally biased region" description="Basic and acidic residues" evidence="8">
    <location>
        <begin position="171"/>
        <end position="183"/>
    </location>
</feature>
<keyword evidence="10" id="KW-1185">Reference proteome</keyword>
<feature type="compositionally biased region" description="Basic and acidic residues" evidence="8">
    <location>
        <begin position="592"/>
        <end position="602"/>
    </location>
</feature>
<feature type="compositionally biased region" description="Basic residues" evidence="8">
    <location>
        <begin position="2102"/>
        <end position="2118"/>
    </location>
</feature>
<dbReference type="InterPro" id="IPR007707">
    <property type="entry name" value="TACC_C"/>
</dbReference>
<dbReference type="GO" id="GO:0007052">
    <property type="term" value="P:mitotic spindle organization"/>
    <property type="evidence" value="ECO:0007669"/>
    <property type="project" value="InterPro"/>
</dbReference>
<feature type="compositionally biased region" description="Basic and acidic residues" evidence="8">
    <location>
        <begin position="33"/>
        <end position="47"/>
    </location>
</feature>
<feature type="region of interest" description="Disordered" evidence="8">
    <location>
        <begin position="2027"/>
        <end position="2404"/>
    </location>
</feature>
<feature type="compositionally biased region" description="Low complexity" evidence="8">
    <location>
        <begin position="408"/>
        <end position="419"/>
    </location>
</feature>
<keyword evidence="5 7" id="KW-0175">Coiled coil</keyword>
<feature type="region of interest" description="Disordered" evidence="8">
    <location>
        <begin position="2543"/>
        <end position="2567"/>
    </location>
</feature>
<dbReference type="PANTHER" id="PTHR13924">
    <property type="entry name" value="TRANSFORMING ACIDIC COILED-COIL CONTAINING PROTEIN 1/2"/>
    <property type="match status" value="1"/>
</dbReference>
<dbReference type="FunFam" id="1.20.5.1700:FF:000001">
    <property type="entry name" value="Transforming acidic coiled-coil-containing protein 1 isoform 2"/>
    <property type="match status" value="1"/>
</dbReference>
<feature type="region of interest" description="Disordered" evidence="8">
    <location>
        <begin position="1903"/>
        <end position="2013"/>
    </location>
</feature>
<feature type="compositionally biased region" description="Basic and acidic residues" evidence="8">
    <location>
        <begin position="977"/>
        <end position="989"/>
    </location>
</feature>
<feature type="compositionally biased region" description="Basic and acidic residues" evidence="8">
    <location>
        <begin position="1584"/>
        <end position="1608"/>
    </location>
</feature>
<gene>
    <name evidence="11" type="primary">TACC2</name>
</gene>
<feature type="region of interest" description="Disordered" evidence="8">
    <location>
        <begin position="2423"/>
        <end position="2448"/>
    </location>
</feature>
<feature type="region of interest" description="Disordered" evidence="8">
    <location>
        <begin position="1309"/>
        <end position="1387"/>
    </location>
</feature>
<feature type="compositionally biased region" description="Polar residues" evidence="8">
    <location>
        <begin position="767"/>
        <end position="776"/>
    </location>
</feature>
<feature type="compositionally biased region" description="Low complexity" evidence="8">
    <location>
        <begin position="1758"/>
        <end position="1776"/>
    </location>
</feature>
<evidence type="ECO:0000313" key="10">
    <source>
        <dbReference type="Proteomes" id="UP000245320"/>
    </source>
</evidence>
<dbReference type="Gene3D" id="1.20.5.1700">
    <property type="match status" value="1"/>
</dbReference>
<feature type="compositionally biased region" description="Pro residues" evidence="8">
    <location>
        <begin position="1940"/>
        <end position="1951"/>
    </location>
</feature>
<reference evidence="11" key="1">
    <citation type="submission" date="2025-08" db="UniProtKB">
        <authorList>
            <consortium name="RefSeq"/>
        </authorList>
    </citation>
    <scope>IDENTIFICATION</scope>
    <source>
        <tissue evidence="11">Spleen</tissue>
    </source>
</reference>
<feature type="region of interest" description="Disordered" evidence="8">
    <location>
        <begin position="1284"/>
        <end position="1303"/>
    </location>
</feature>
<feature type="coiled-coil region" evidence="7">
    <location>
        <begin position="2663"/>
        <end position="2856"/>
    </location>
</feature>
<dbReference type="GO" id="GO:0007097">
    <property type="term" value="P:nuclear migration"/>
    <property type="evidence" value="ECO:0007669"/>
    <property type="project" value="TreeGrafter"/>
</dbReference>
<feature type="compositionally biased region" description="Gly residues" evidence="8">
    <location>
        <begin position="1103"/>
        <end position="1120"/>
    </location>
</feature>
<feature type="compositionally biased region" description="Polar residues" evidence="8">
    <location>
        <begin position="1666"/>
        <end position="1678"/>
    </location>
</feature>
<evidence type="ECO:0000256" key="4">
    <source>
        <dbReference type="ARBA" id="ARBA00022553"/>
    </source>
</evidence>
<feature type="compositionally biased region" description="Low complexity" evidence="8">
    <location>
        <begin position="877"/>
        <end position="893"/>
    </location>
</feature>
<feature type="compositionally biased region" description="Basic residues" evidence="8">
    <location>
        <begin position="2265"/>
        <end position="2282"/>
    </location>
</feature>
<organism evidence="10 11">
    <name type="scientific">Tursiops truncatus</name>
    <name type="common">Atlantic bottle-nosed dolphin</name>
    <name type="synonym">Delphinus truncatus</name>
    <dbReference type="NCBI Taxonomy" id="9739"/>
    <lineage>
        <taxon>Eukaryota</taxon>
        <taxon>Metazoa</taxon>
        <taxon>Chordata</taxon>
        <taxon>Craniata</taxon>
        <taxon>Vertebrata</taxon>
        <taxon>Euteleostomi</taxon>
        <taxon>Mammalia</taxon>
        <taxon>Eutheria</taxon>
        <taxon>Laurasiatheria</taxon>
        <taxon>Artiodactyla</taxon>
        <taxon>Whippomorpha</taxon>
        <taxon>Cetacea</taxon>
        <taxon>Odontoceti</taxon>
        <taxon>Delphinidae</taxon>
        <taxon>Tursiops</taxon>
    </lineage>
</organism>
<evidence type="ECO:0000256" key="5">
    <source>
        <dbReference type="ARBA" id="ARBA00023054"/>
    </source>
</evidence>
<feature type="compositionally biased region" description="Basic and acidic residues" evidence="8">
    <location>
        <begin position="562"/>
        <end position="571"/>
    </location>
</feature>
<sequence>MGNENSTSGNQRTSLARSPGSVERPGNGQSAETKPEEKSRSNDRRDLPSVGHGGSCSTSEGAASRHPCIMSPEVTEPRKHPQEATGQEDSPLPSPPEPWEQGSPLASVPFAEGAPESCLASPAAEPEDCPLAQHPQREPSPNAPGYAPAAFVPGMDSSTQRRVVAIAPSAGRERGPKEEEGRKLSSSISIGQVPGISAAAPREPMTVQLRGEDGWPGGFESQGKEAAGGFPLPESARGAPMAPAAARPGQESSAGLEESPPEPENPTLRDPAPKCQVEGPPQDFTDDSGALRACPPSGSAPGATQGAGAKVAAGESCPRQVGAHPPPTELPWESLGPALAPGAKGSWEETLDAPDARGHSQTGRQGAEPRQAVCVTAGDQPEGGLLVSPEPAPHAATEETDPASSLTSQPAARASAAAEQPREMISDAERPVATERAEAGLAGQEKHASDLGGEGAGPEGGPGEVPLPSPPEERDELWNREQSHEVQQGLLPLPPPGASDENARWSLGPKDEGKAPEGPAVATESRQPGADPRGQEAAPEPPEGADPGNLQGEQPEACGCKPDPKGEKDEVSQLTGDVESNSLPSMASAQPLRREAPGHVDRPGSPSEDAAWSSAACGMMGEAQVVHASASLHQLHEQDPIPLSGPDGAGKHVFPEGAVWEGPGLQTKYPDTFQDVGALGRMDPLPALESEKSDFLSTPATEVVPKAQEAEGKSEIKTRSHPSTQRPGSCDAEGSVTPPHAHGLGRDAAGQEVHTDGPPPPEEENSAVDSGLTTLSLELDQQETLSCPGDSGIRVAATERPSLCSENRLQQSQTDPEASTSETLREKSQRCESEKETYPGDAELKNLGADSPQIHTPVEPREDVSLPAHGAEEQASESELQSELPKGSPSAAPSSPPGHTVPENRTTEPLELSAPKRPELPALGANGQGRECSGSQLSRGPPPAADTLQDSSLACSLSRKESCCAGQGPNKSQQELVDGRKAGSQHEEACLGDAGISEAADAWPPLQDLGETEKASGNTVGAPPCRPDSVALLKAARCPPAPAPAGPRVTPTQEAPEREAGDETQEGRRQSGLAPHKEMEHPTATDAEPQKLLESFPSAEAQGAGGRAAGIGGNADGGDLGTQRAPGAPGEAARSGGFLPTEQCPSPGEEASTCALGEPCQAEQPSASCQDALLPAGELGGIPRSEVDISAAQAVPDSKRLLSSRPPEEAAPDTPYLHMEGAARKGAEDSGVEAVSPQGLRAPGESPCPTWEPLLVLENASSTKVPCGSPASLWQPGAAGEEISAVPASSGSPQAATFEGPVDSIPYLDRVPLLAKGKQTAEEQKGSRTPGASAKPSELSAHLASEESTAGDAVREERERSGERMVGPSKDPRKGASAGVDASSRQTSMIAGLPDFREHITKIFEKSVLGALTADRPQSTLGEKAGAGKSVMGKDLATPSPEKLPDGTQGVAIAPLPTTPAGLWIQSKEEKQELTVEAEISHLGPQDPAPEKLPGPARPAAEQSLPGASVGKETSGPPQMLRESKKPEGSGEGWPGLGSQALSQQESGRQEAASGLSSQVTSPEIPDADLQVAPQSHGEGGAVQDDRIPPGKQHQETSSRDSQPREDGAQGFSHPGALGDMSVPTSAQGASSPHGIVPTVAEAISEACTPDTLRGERRHEGAAGISETQNALGTQSTLEPPAGEVVDTPPEPGLGAEAAREAEDDVTLSTAETGARVCAHLPEAGTTKMFSGATCTSALPGSLGDPSCCEGALRMEAAAAPSGDSPAGYPQAAGQPGPEPPTPAGDGKVPVSSPAEPDEIRDLKLQSLDPEALDAERKSSGPGPSTLPSVPEEDAPTVMGEVISDETRSAGGAEREFPFGDIEPWASVSLRGGNEALSHFLPVVDDVIEPAALEDLENPLLAAFSPHGDVSGWVSPDLTAQRSSDSEEAFETPESTTPVKAPPAPPPPPSEVVPEPEVSAPPPPEEPGCGSEPVCVPDGPHSSSVEGSPFRPPTQSFSSVFDEDKPIASSGTYNLDFDNIELVDNFQTLEPRSSDSKNQDCKVSSRRKSTDSVPISKSTLSRSLSLQAGDFDGASCSGNPEAAAPAPDAHSTGSSSASSTLKRTKKPRPPSLKKKQTTKKPPETPPVKETQQEPAEESPDPSEENRIAETKTESAKTEGSGPALSEEAPVEPAAVPKAACPLDSEGAEGAIPPASGGGRVQNSPLAGRKALSPATAPEVVEVSPLDTGGQEDSPAKGLSVRLEFDYSEDKGSWDTQQENPPPTKKIGKKPVAKMPLRRPKMKKTPEKLDNTPASPTRSPAEPNDIPIAKGTYTFDIDKWDDPNFNPFSSTSKMQESPKLPQQSYSFDPDACDESTEPFKTCSKTPSSPSKSPASFEIPASTVEANGVDGDGLNKPAKKKKTPLKTMVEDVMSVCSLFDTFRVKKSPKRSPLSDPPSQDPTPVTTPETPPVISAVVHATDEEKLAVTNQKWTCMTVDLEADKQDYPQPSDLSTFVNETKFNSPTEELDYRNSYEIEYMEKIGSSLPQDDDAPKKQALYLMFDTSQESPVKSPPVRMSESPTPCSGSSFEETEALVNAGAKIQHPVARGLAPSQEPHLQVPEKSSQKELEAMALGTASEVIEIREAAHPTDVTISKTALYSRIGTAEVEKPTGLLFQQPDLDSALQIARAEIITKEREVSDWKDKYEESRREVMEMRKIVAEYEKTIAQMIEDEQREKSVSHQTVQQLVLEKEQALADLNSVEKSLADLFRRYEKMKEVLEGFRKNEEVLKKCAQEYLSRVKKEEQRYQALKVHAEEKLDRANAEIAQVRGKAQQEQAAYQASLRKEQLRVDALERTLEQKNKEIEELTKICDELIAKMGKS</sequence>
<accession>A0A2U4BRD4</accession>
<dbReference type="GO" id="GO:0021987">
    <property type="term" value="P:cerebral cortex development"/>
    <property type="evidence" value="ECO:0007669"/>
    <property type="project" value="TreeGrafter"/>
</dbReference>
<feature type="compositionally biased region" description="Low complexity" evidence="8">
    <location>
        <begin position="2359"/>
        <end position="2374"/>
    </location>
</feature>
<feature type="compositionally biased region" description="Basic and acidic residues" evidence="8">
    <location>
        <begin position="2143"/>
        <end position="2156"/>
    </location>
</feature>
<feature type="compositionally biased region" description="Low complexity" evidence="8">
    <location>
        <begin position="1337"/>
        <end position="1348"/>
    </location>
</feature>
<dbReference type="RefSeq" id="XP_019795716.1">
    <property type="nucleotide sequence ID" value="XM_019940157.2"/>
</dbReference>
<dbReference type="InterPro" id="IPR039915">
    <property type="entry name" value="TACC"/>
</dbReference>
<evidence type="ECO:0000256" key="3">
    <source>
        <dbReference type="ARBA" id="ARBA00022490"/>
    </source>
</evidence>
<feature type="compositionally biased region" description="Basic and acidic residues" evidence="8">
    <location>
        <begin position="1055"/>
        <end position="1091"/>
    </location>
</feature>
<feature type="compositionally biased region" description="Basic and acidic residues" evidence="8">
    <location>
        <begin position="1845"/>
        <end position="1858"/>
    </location>
</feature>
<feature type="compositionally biased region" description="Polar residues" evidence="8">
    <location>
        <begin position="2325"/>
        <end position="2345"/>
    </location>
</feature>
<evidence type="ECO:0000256" key="1">
    <source>
        <dbReference type="ARBA" id="ARBA00004245"/>
    </source>
</evidence>
<dbReference type="Pfam" id="PF05010">
    <property type="entry name" value="TACC_C"/>
    <property type="match status" value="1"/>
</dbReference>
<feature type="region of interest" description="Disordered" evidence="8">
    <location>
        <begin position="1"/>
        <end position="615"/>
    </location>
</feature>
<feature type="compositionally biased region" description="Polar residues" evidence="8">
    <location>
        <begin position="2557"/>
        <end position="2567"/>
    </location>
</feature>
<feature type="region of interest" description="Disordered" evidence="8">
    <location>
        <begin position="689"/>
        <end position="1248"/>
    </location>
</feature>
<feature type="region of interest" description="Disordered" evidence="8">
    <location>
        <begin position="1758"/>
        <end position="1859"/>
    </location>
</feature>
<feature type="compositionally biased region" description="Polar residues" evidence="8">
    <location>
        <begin position="2051"/>
        <end position="2066"/>
    </location>
</feature>
<feature type="compositionally biased region" description="Polar residues" evidence="8">
    <location>
        <begin position="1"/>
        <end position="16"/>
    </location>
</feature>
<feature type="compositionally biased region" description="Low complexity" evidence="8">
    <location>
        <begin position="2091"/>
        <end position="2101"/>
    </location>
</feature>
<feature type="compositionally biased region" description="Basic and acidic residues" evidence="8">
    <location>
        <begin position="823"/>
        <end position="844"/>
    </location>
</feature>
<name>A0A2U4BRD4_TURTR</name>
<dbReference type="CTD" id="10579"/>
<feature type="compositionally biased region" description="Polar residues" evidence="8">
    <location>
        <begin position="804"/>
        <end position="822"/>
    </location>
</feature>
<dbReference type="Proteomes" id="UP000245320">
    <property type="component" value="Chromosome 16"/>
</dbReference>
<evidence type="ECO:0000256" key="6">
    <source>
        <dbReference type="ARBA" id="ARBA00023212"/>
    </source>
</evidence>
<feature type="domain" description="Transforming acidic coiled-coil-containing protein C-terminal" evidence="9">
    <location>
        <begin position="2654"/>
        <end position="2854"/>
    </location>
</feature>